<dbReference type="PROSITE" id="PS51257">
    <property type="entry name" value="PROKAR_LIPOPROTEIN"/>
    <property type="match status" value="1"/>
</dbReference>
<comment type="caution">
    <text evidence="1">The sequence shown here is derived from an EMBL/GenBank/DDBJ whole genome shotgun (WGS) entry which is preliminary data.</text>
</comment>
<dbReference type="AlphaFoldDB" id="A0A158KNL4"/>
<proteinExistence type="predicted"/>
<organism evidence="1 2">
    <name type="scientific">Caballeronia choica</name>
    <dbReference type="NCBI Taxonomy" id="326476"/>
    <lineage>
        <taxon>Bacteria</taxon>
        <taxon>Pseudomonadati</taxon>
        <taxon>Pseudomonadota</taxon>
        <taxon>Betaproteobacteria</taxon>
        <taxon>Burkholderiales</taxon>
        <taxon>Burkholderiaceae</taxon>
        <taxon>Caballeronia</taxon>
    </lineage>
</organism>
<evidence type="ECO:0000313" key="1">
    <source>
        <dbReference type="EMBL" id="SAL82303.1"/>
    </source>
</evidence>
<name>A0A158KNL4_9BURK</name>
<sequence length="152" mass="16713">MKHILPVMLALLALYGCGTSKTQAEREQEFSRNESTLDSAQRRATLHCQDASQCDEVWKLTQTYVQQHSDTPVIHADAVAIDTDLPSRNGRASFSATRVAQGSGATIALYAQCRGMYGDEKSKGSSYDDCVEKVTSVQNAFADFVRQHLHGN</sequence>
<accession>A0A158KNL4</accession>
<protein>
    <recommendedName>
        <fullName evidence="3">Lipoprotein</fullName>
    </recommendedName>
</protein>
<evidence type="ECO:0008006" key="3">
    <source>
        <dbReference type="Google" id="ProtNLM"/>
    </source>
</evidence>
<dbReference type="EMBL" id="FCON02000117">
    <property type="protein sequence ID" value="SAL82303.1"/>
    <property type="molecule type" value="Genomic_DNA"/>
</dbReference>
<dbReference type="Proteomes" id="UP000054770">
    <property type="component" value="Unassembled WGS sequence"/>
</dbReference>
<dbReference type="RefSeq" id="WP_235028611.1">
    <property type="nucleotide sequence ID" value="NZ_FCON02000117.1"/>
</dbReference>
<evidence type="ECO:0000313" key="2">
    <source>
        <dbReference type="Proteomes" id="UP000054770"/>
    </source>
</evidence>
<reference evidence="1" key="1">
    <citation type="submission" date="2016-01" db="EMBL/GenBank/DDBJ databases">
        <authorList>
            <person name="Peeters C."/>
        </authorList>
    </citation>
    <scope>NUCLEOTIDE SEQUENCE [LARGE SCALE GENOMIC DNA]</scope>
    <source>
        <strain evidence="1">LMG 22940</strain>
    </source>
</reference>
<keyword evidence="2" id="KW-1185">Reference proteome</keyword>
<gene>
    <name evidence="1" type="ORF">AWB68_06468</name>
</gene>